<name>A0AAE1DF25_9GAST</name>
<organism evidence="1 2">
    <name type="scientific">Elysia crispata</name>
    <name type="common">lettuce slug</name>
    <dbReference type="NCBI Taxonomy" id="231223"/>
    <lineage>
        <taxon>Eukaryota</taxon>
        <taxon>Metazoa</taxon>
        <taxon>Spiralia</taxon>
        <taxon>Lophotrochozoa</taxon>
        <taxon>Mollusca</taxon>
        <taxon>Gastropoda</taxon>
        <taxon>Heterobranchia</taxon>
        <taxon>Euthyneura</taxon>
        <taxon>Panpulmonata</taxon>
        <taxon>Sacoglossa</taxon>
        <taxon>Placobranchoidea</taxon>
        <taxon>Plakobranchidae</taxon>
        <taxon>Elysia</taxon>
    </lineage>
</organism>
<keyword evidence="2" id="KW-1185">Reference proteome</keyword>
<gene>
    <name evidence="1" type="ORF">RRG08_003967</name>
</gene>
<dbReference type="EMBL" id="JAWDGP010004140">
    <property type="protein sequence ID" value="KAK3767535.1"/>
    <property type="molecule type" value="Genomic_DNA"/>
</dbReference>
<dbReference type="Proteomes" id="UP001283361">
    <property type="component" value="Unassembled WGS sequence"/>
</dbReference>
<dbReference type="AlphaFoldDB" id="A0AAE1DF25"/>
<comment type="caution">
    <text evidence="1">The sequence shown here is derived from an EMBL/GenBank/DDBJ whole genome shotgun (WGS) entry which is preliminary data.</text>
</comment>
<evidence type="ECO:0000313" key="1">
    <source>
        <dbReference type="EMBL" id="KAK3767535.1"/>
    </source>
</evidence>
<protein>
    <submittedName>
        <fullName evidence="1">Uncharacterized protein</fullName>
    </submittedName>
</protein>
<proteinExistence type="predicted"/>
<reference evidence="1" key="1">
    <citation type="journal article" date="2023" name="G3 (Bethesda)">
        <title>A reference genome for the long-term kleptoplast-retaining sea slug Elysia crispata morphotype clarki.</title>
        <authorList>
            <person name="Eastman K.E."/>
            <person name="Pendleton A.L."/>
            <person name="Shaikh M.A."/>
            <person name="Suttiyut T."/>
            <person name="Ogas R."/>
            <person name="Tomko P."/>
            <person name="Gavelis G."/>
            <person name="Widhalm J.R."/>
            <person name="Wisecaver J.H."/>
        </authorList>
    </citation>
    <scope>NUCLEOTIDE SEQUENCE</scope>
    <source>
        <strain evidence="1">ECLA1</strain>
    </source>
</reference>
<evidence type="ECO:0000313" key="2">
    <source>
        <dbReference type="Proteomes" id="UP001283361"/>
    </source>
</evidence>
<accession>A0AAE1DF25</accession>
<sequence length="124" mass="13607">MVASTTITSRRSVISSSGASYCHLLYLAGALEPFLGNPRISLVIETLPNTNAVIATAHVRDPGFLKLKGILDYIRIVAKLVEVIQPIAEDYQKNPHQKTTTTTTKTSTYPINNQVWSFFSALAQ</sequence>